<comment type="function">
    <text evidence="13">Catalyzes the reversible transfer of the terminal phosphate group between ATP and AMP. Plays an important role in cellular energy homeostasis and in adenine nucleotide metabolism.</text>
</comment>
<protein>
    <recommendedName>
        <fullName evidence="13 14">Multifunctional fusion protein</fullName>
    </recommendedName>
    <domain>
        <recommendedName>
            <fullName evidence="13">Adenylate kinase</fullName>
            <shortName evidence="13">AK</shortName>
            <ecNumber evidence="13">2.7.4.3</ecNumber>
        </recommendedName>
        <alternativeName>
            <fullName evidence="13">ATP-AMP transphosphorylase</fullName>
        </alternativeName>
        <alternativeName>
            <fullName evidence="13">ATP:AMP phosphotransferase</fullName>
        </alternativeName>
        <alternativeName>
            <fullName evidence="13">Adenylate monophosphate kinase</fullName>
        </alternativeName>
    </domain>
    <domain>
        <recommendedName>
            <fullName evidence="14">Protein translocase subunit SecY</fullName>
        </recommendedName>
    </domain>
</protein>
<keyword evidence="11 14" id="KW-0811">Translocation</keyword>
<feature type="binding site" evidence="13">
    <location>
        <begin position="399"/>
        <end position="404"/>
    </location>
    <ligand>
        <name>ATP</name>
        <dbReference type="ChEBI" id="CHEBI:30616"/>
    </ligand>
</feature>
<dbReference type="PROSITE" id="PS00113">
    <property type="entry name" value="ADENYLATE_KINASE"/>
    <property type="match status" value="1"/>
</dbReference>
<keyword evidence="5 14" id="KW-0812">Transmembrane</keyword>
<feature type="transmembrane region" description="Helical" evidence="14">
    <location>
        <begin position="178"/>
        <end position="195"/>
    </location>
</feature>
<keyword evidence="3 14" id="KW-0813">Transport</keyword>
<dbReference type="InterPro" id="IPR030659">
    <property type="entry name" value="SecY_CS"/>
</dbReference>
<keyword evidence="10 14" id="KW-1133">Transmembrane helix</keyword>
<evidence type="ECO:0000256" key="2">
    <source>
        <dbReference type="ARBA" id="ARBA00005751"/>
    </source>
</evidence>
<comment type="subcellular location">
    <subcellularLocation>
        <location evidence="14">Cell membrane</location>
        <topology evidence="14">Multi-pass membrane protein</topology>
    </subcellularLocation>
    <subcellularLocation>
        <location evidence="13">Cytoplasm</location>
    </subcellularLocation>
    <subcellularLocation>
        <location evidence="1">Membrane</location>
        <topology evidence="1">Multi-pass membrane protein</topology>
    </subcellularLocation>
</comment>
<dbReference type="EC" id="2.7.4.3" evidence="13"/>
<dbReference type="PATRIC" id="fig|1618341.3.peg.341"/>
<gene>
    <name evidence="13" type="primary">adk</name>
    <name evidence="14" type="synonym">secY</name>
    <name evidence="16" type="ORF">UV05_C0017G0004</name>
</gene>
<evidence type="ECO:0000256" key="15">
    <source>
        <dbReference type="RuleBase" id="RU004349"/>
    </source>
</evidence>
<comment type="pathway">
    <text evidence="13">Purine metabolism; AMP biosynthesis via salvage pathway; AMP from ADP: step 1/1.</text>
</comment>
<evidence type="ECO:0000256" key="14">
    <source>
        <dbReference type="HAMAP-Rule" id="MF_01465"/>
    </source>
</evidence>
<dbReference type="PROSITE" id="PS00755">
    <property type="entry name" value="SECY_1"/>
    <property type="match status" value="1"/>
</dbReference>
<keyword evidence="12 14" id="KW-0472">Membrane</keyword>
<dbReference type="GO" id="GO:0005737">
    <property type="term" value="C:cytoplasm"/>
    <property type="evidence" value="ECO:0007669"/>
    <property type="project" value="UniProtKB-SubCell"/>
</dbReference>
<dbReference type="SUPFAM" id="SSF103491">
    <property type="entry name" value="Preprotein translocase SecY subunit"/>
    <property type="match status" value="1"/>
</dbReference>
<dbReference type="InterPro" id="IPR023201">
    <property type="entry name" value="SecY_dom_sf"/>
</dbReference>
<dbReference type="FunFam" id="1.10.3370.10:FF:000001">
    <property type="entry name" value="Preprotein translocase subunit SecY"/>
    <property type="match status" value="1"/>
</dbReference>
<feature type="transmembrane region" description="Helical" evidence="14">
    <location>
        <begin position="59"/>
        <end position="76"/>
    </location>
</feature>
<dbReference type="HAMAP" id="MF_00235">
    <property type="entry name" value="Adenylate_kinase_Adk"/>
    <property type="match status" value="1"/>
</dbReference>
<dbReference type="PRINTS" id="PR00303">
    <property type="entry name" value="SECYTRNLCASE"/>
</dbReference>
<dbReference type="InterPro" id="IPR000850">
    <property type="entry name" value="Adenylat/UMP-CMP_kin"/>
</dbReference>
<evidence type="ECO:0000256" key="7">
    <source>
        <dbReference type="ARBA" id="ARBA00022741"/>
    </source>
</evidence>
<dbReference type="GO" id="GO:0043952">
    <property type="term" value="P:protein transport by the Sec complex"/>
    <property type="evidence" value="ECO:0007669"/>
    <property type="project" value="UniProtKB-UniRule"/>
</dbReference>
<keyword evidence="6 13" id="KW-0545">Nucleotide biosynthesis</keyword>
<dbReference type="GO" id="GO:0044209">
    <property type="term" value="P:AMP salvage"/>
    <property type="evidence" value="ECO:0007669"/>
    <property type="project" value="UniProtKB-UniRule"/>
</dbReference>
<dbReference type="GO" id="GO:0006605">
    <property type="term" value="P:protein targeting"/>
    <property type="evidence" value="ECO:0007669"/>
    <property type="project" value="UniProtKB-UniRule"/>
</dbReference>
<dbReference type="Gene3D" id="3.40.50.300">
    <property type="entry name" value="P-loop containing nucleotide triphosphate hydrolases"/>
    <property type="match status" value="1"/>
</dbReference>
<keyword evidence="14" id="KW-1003">Cell membrane</keyword>
<keyword evidence="13" id="KW-0067">ATP-binding</keyword>
<dbReference type="CDD" id="cd01428">
    <property type="entry name" value="ADK"/>
    <property type="match status" value="1"/>
</dbReference>
<feature type="binding site" evidence="13">
    <location>
        <position position="560"/>
    </location>
    <ligand>
        <name>ATP</name>
        <dbReference type="ChEBI" id="CHEBI:30616"/>
    </ligand>
</feature>
<dbReference type="InterPro" id="IPR026593">
    <property type="entry name" value="SecY"/>
</dbReference>
<dbReference type="InterPro" id="IPR033690">
    <property type="entry name" value="Adenylat_kinase_CS"/>
</dbReference>
<organism evidence="16 17">
    <name type="scientific">candidate division CPR1 bacterium GW2011_GWA2_42_17</name>
    <dbReference type="NCBI Taxonomy" id="1618341"/>
    <lineage>
        <taxon>Bacteria</taxon>
        <taxon>candidate division CPR1</taxon>
    </lineage>
</organism>
<feature type="transmembrane region" description="Helical" evidence="14">
    <location>
        <begin position="147"/>
        <end position="166"/>
    </location>
</feature>
<feature type="transmembrane region" description="Helical" evidence="14">
    <location>
        <begin position="207"/>
        <end position="227"/>
    </location>
</feature>
<evidence type="ECO:0000256" key="3">
    <source>
        <dbReference type="ARBA" id="ARBA00022448"/>
    </source>
</evidence>
<feature type="binding site" evidence="13">
    <location>
        <position position="425"/>
    </location>
    <ligand>
        <name>AMP</name>
        <dbReference type="ChEBI" id="CHEBI:456215"/>
    </ligand>
</feature>
<feature type="binding site" evidence="13">
    <location>
        <position position="532"/>
    </location>
    <ligand>
        <name>AMP</name>
        <dbReference type="ChEBI" id="CHEBI:456215"/>
    </ligand>
</feature>
<comment type="subunit">
    <text evidence="13">Monomer.</text>
</comment>
<comment type="similarity">
    <text evidence="2 14 15">Belongs to the SecY/SEC61-alpha family.</text>
</comment>
<feature type="transmembrane region" description="Helical" evidence="14">
    <location>
        <begin position="21"/>
        <end position="39"/>
    </location>
</feature>
<sequence>MNGFLKIIDSIFKTPEVRQKIFFTLGILLIYRALAHLPVPGVDLSTLKALFNSNQFLGFLNLFSGGALSNFSVLALGLNPYINASIIMQLLSMVFPKVEALSKEGEAGQRQLNRYTRFLTVPMALVNGVAIYALLRSQKVILNLLPLDLFLLLLTLTAGAIFLLWLGELISEYGVGDGVSFLIFAGILSSLPLSFGQTLAISGSTNFFSLVIFGGLSLAVLAAVIVVNEAFRPVPVQYARRTATGKTGGVSTHLPLKLNSAGVIPIIFAVAFVLIPGTLANFFTQVKFANIAVLAAKVSQFFSSGGPFYIVFYFSLVVVFTYFYTAVNFNPDKVAENLQKSGGFIPGIRPGKTTSNYIGWILTRLTLVGALFLGLIAVLPYLAKGLTSIATLSLGGTAGSGKSTQAKKIAHDLGLLYVSTGQIIRDLVETDDPMGAEVKGYVEKGKWVPDDLMNEIILSWLDAQDLKRGVVLDGYPRRLGQAKILETKILNGQKVDWVFLIDLPKEEILERLRKRAKSENRMDETPQAIASRLEEYQELTTPILDFYQKKGILKKINGIGSIEAIYQQISLCLSQKQ</sequence>
<evidence type="ECO:0000256" key="8">
    <source>
        <dbReference type="ARBA" id="ARBA00022777"/>
    </source>
</evidence>
<dbReference type="GO" id="GO:0005524">
    <property type="term" value="F:ATP binding"/>
    <property type="evidence" value="ECO:0007669"/>
    <property type="project" value="UniProtKB-UniRule"/>
</dbReference>
<comment type="catalytic activity">
    <reaction evidence="13">
        <text>AMP + ATP = 2 ADP</text>
        <dbReference type="Rhea" id="RHEA:12973"/>
        <dbReference type="ChEBI" id="CHEBI:30616"/>
        <dbReference type="ChEBI" id="CHEBI:456215"/>
        <dbReference type="ChEBI" id="CHEBI:456216"/>
        <dbReference type="EC" id="2.7.4.3"/>
    </reaction>
</comment>
<evidence type="ECO:0000256" key="11">
    <source>
        <dbReference type="ARBA" id="ARBA00023010"/>
    </source>
</evidence>
<dbReference type="Pfam" id="PF00344">
    <property type="entry name" value="SecY"/>
    <property type="match status" value="1"/>
</dbReference>
<dbReference type="SUPFAM" id="SSF52540">
    <property type="entry name" value="P-loop containing nucleoside triphosphate hydrolases"/>
    <property type="match status" value="1"/>
</dbReference>
<feature type="transmembrane region" description="Helical" evidence="14">
    <location>
        <begin position="357"/>
        <end position="383"/>
    </location>
</feature>
<feature type="region of interest" description="NMP" evidence="13">
    <location>
        <begin position="419"/>
        <end position="448"/>
    </location>
</feature>
<comment type="function">
    <text evidence="14">The central subunit of the protein translocation channel SecYEG. Consists of two halves formed by TMs 1-5 and 6-10. These two domains form a lateral gate at the front which open onto the bilayer between TMs 2 and 7, and are clamped together by SecE at the back. The channel is closed by both a pore ring composed of hydrophobic SecY resides and a short helix (helix 2A) on the extracellular side of the membrane which forms a plug. The plug probably moves laterally to allow the channel to open. The ring and the pore may move independently.</text>
</comment>
<comment type="caution">
    <text evidence="14">Lacks conserved residue(s) required for the propagation of feature annotation.</text>
</comment>
<evidence type="ECO:0000256" key="9">
    <source>
        <dbReference type="ARBA" id="ARBA00022927"/>
    </source>
</evidence>
<dbReference type="UniPathway" id="UPA00588">
    <property type="reaction ID" value="UER00649"/>
</dbReference>
<keyword evidence="4 13" id="KW-0808">Transferase</keyword>
<keyword evidence="7 13" id="KW-0547">Nucleotide-binding</keyword>
<dbReference type="PANTHER" id="PTHR10906">
    <property type="entry name" value="SECY/SEC61-ALPHA FAMILY MEMBER"/>
    <property type="match status" value="1"/>
</dbReference>
<proteinExistence type="inferred from homology"/>
<evidence type="ECO:0000256" key="13">
    <source>
        <dbReference type="HAMAP-Rule" id="MF_00235"/>
    </source>
</evidence>
<feature type="transmembrane region" description="Helical" evidence="14">
    <location>
        <begin position="305"/>
        <end position="324"/>
    </location>
</feature>
<feature type="binding site" evidence="13">
    <location>
        <position position="515"/>
    </location>
    <ligand>
        <name>ATP</name>
        <dbReference type="ChEBI" id="CHEBI:30616"/>
    </ligand>
</feature>
<evidence type="ECO:0000256" key="4">
    <source>
        <dbReference type="ARBA" id="ARBA00022679"/>
    </source>
</evidence>
<evidence type="ECO:0000256" key="12">
    <source>
        <dbReference type="ARBA" id="ARBA00023136"/>
    </source>
</evidence>
<dbReference type="GO" id="GO:0065002">
    <property type="term" value="P:intracellular protein transmembrane transport"/>
    <property type="evidence" value="ECO:0007669"/>
    <property type="project" value="UniProtKB-UniRule"/>
</dbReference>
<evidence type="ECO:0000256" key="1">
    <source>
        <dbReference type="ARBA" id="ARBA00004141"/>
    </source>
</evidence>
<dbReference type="EMBL" id="LCCZ01000017">
    <property type="protein sequence ID" value="KKS43895.1"/>
    <property type="molecule type" value="Genomic_DNA"/>
</dbReference>
<evidence type="ECO:0000313" key="16">
    <source>
        <dbReference type="EMBL" id="KKS43895.1"/>
    </source>
</evidence>
<evidence type="ECO:0000256" key="5">
    <source>
        <dbReference type="ARBA" id="ARBA00022692"/>
    </source>
</evidence>
<reference evidence="16 17" key="1">
    <citation type="journal article" date="2015" name="Nature">
        <title>rRNA introns, odd ribosomes, and small enigmatic genomes across a large radiation of phyla.</title>
        <authorList>
            <person name="Brown C.T."/>
            <person name="Hug L.A."/>
            <person name="Thomas B.C."/>
            <person name="Sharon I."/>
            <person name="Castelle C.J."/>
            <person name="Singh A."/>
            <person name="Wilkins M.J."/>
            <person name="Williams K.H."/>
            <person name="Banfield J.F."/>
        </authorList>
    </citation>
    <scope>NUCLEOTIDE SEQUENCE [LARGE SCALE GENOMIC DNA]</scope>
</reference>
<accession>A0A0G0Z5A1</accession>
<dbReference type="Gene3D" id="1.10.3370.10">
    <property type="entry name" value="SecY subunit domain"/>
    <property type="match status" value="1"/>
</dbReference>
<dbReference type="GO" id="GO:0004017">
    <property type="term" value="F:AMP kinase activity"/>
    <property type="evidence" value="ECO:0007669"/>
    <property type="project" value="UniProtKB-UniRule"/>
</dbReference>
<comment type="caution">
    <text evidence="16">The sequence shown here is derived from an EMBL/GenBank/DDBJ whole genome shotgun (WGS) entry which is preliminary data.</text>
</comment>
<feature type="binding site" evidence="13">
    <location>
        <position position="420"/>
    </location>
    <ligand>
        <name>AMP</name>
        <dbReference type="ChEBI" id="CHEBI:456215"/>
    </ligand>
</feature>
<dbReference type="NCBIfam" id="TIGR00967">
    <property type="entry name" value="3a0501s007"/>
    <property type="match status" value="1"/>
</dbReference>
<comment type="subunit">
    <text evidence="14">Component of the Sec protein translocase complex. Heterotrimer consisting of SecY, SecE and SecG subunits. The heterotrimers can form oligomers, although 1 heterotrimer is thought to be able to translocate proteins. Interacts with the ribosome. Interacts with SecDF, and other proteins may be involved. Interacts with SecA.</text>
</comment>
<dbReference type="GO" id="GO:0005886">
    <property type="term" value="C:plasma membrane"/>
    <property type="evidence" value="ECO:0007669"/>
    <property type="project" value="UniProtKB-SubCell"/>
</dbReference>
<keyword evidence="9 14" id="KW-0653">Protein transport</keyword>
<dbReference type="InterPro" id="IPR002208">
    <property type="entry name" value="SecY/SEC61-alpha"/>
</dbReference>
<comment type="similarity">
    <text evidence="13">Belongs to the adenylate kinase family.</text>
</comment>
<feature type="transmembrane region" description="Helical" evidence="14">
    <location>
        <begin position="263"/>
        <end position="284"/>
    </location>
</feature>
<feature type="binding site" evidence="13">
    <location>
        <position position="521"/>
    </location>
    <ligand>
        <name>AMP</name>
        <dbReference type="ChEBI" id="CHEBI:456215"/>
    </ligand>
</feature>
<feature type="binding site" evidence="13">
    <location>
        <begin position="474"/>
        <end position="477"/>
    </location>
    <ligand>
        <name>AMP</name>
        <dbReference type="ChEBI" id="CHEBI:456215"/>
    </ligand>
</feature>
<feature type="binding site" evidence="13">
    <location>
        <position position="481"/>
    </location>
    <ligand>
        <name>AMP</name>
        <dbReference type="ChEBI" id="CHEBI:456215"/>
    </ligand>
</feature>
<evidence type="ECO:0000256" key="6">
    <source>
        <dbReference type="ARBA" id="ARBA00022727"/>
    </source>
</evidence>
<evidence type="ECO:0000313" key="17">
    <source>
        <dbReference type="Proteomes" id="UP000034875"/>
    </source>
</evidence>
<feature type="transmembrane region" description="Helical" evidence="14">
    <location>
        <begin position="118"/>
        <end position="135"/>
    </location>
</feature>
<evidence type="ECO:0000256" key="10">
    <source>
        <dbReference type="ARBA" id="ARBA00022989"/>
    </source>
</evidence>
<dbReference type="HAMAP" id="MF_01465">
    <property type="entry name" value="SecY"/>
    <property type="match status" value="1"/>
</dbReference>
<keyword evidence="8 13" id="KW-0418">Kinase</keyword>
<comment type="domain">
    <text evidence="13">Consists of three domains, a large central CORE domain and two small peripheral domains, NMPbind and LID, which undergo movements during catalysis. The LID domain closes over the site of phosphoryl transfer upon ATP binding. Assembling and dissambling the active center during each catalytic cycle provides an effective means to prevent ATP hydrolysis.</text>
</comment>
<keyword evidence="13" id="KW-0963">Cytoplasm</keyword>
<dbReference type="AlphaFoldDB" id="A0A0G0Z5A1"/>
<dbReference type="InterPro" id="IPR027417">
    <property type="entry name" value="P-loop_NTPase"/>
</dbReference>
<name>A0A0G0Z5A1_9BACT</name>
<dbReference type="Proteomes" id="UP000034875">
    <property type="component" value="Unassembled WGS sequence"/>
</dbReference>